<gene>
    <name evidence="2" type="ORF">CPELLU_LOCUS17366</name>
</gene>
<keyword evidence="3" id="KW-1185">Reference proteome</keyword>
<comment type="caution">
    <text evidence="2">The sequence shown here is derived from an EMBL/GenBank/DDBJ whole genome shotgun (WGS) entry which is preliminary data.</text>
</comment>
<accession>A0A9N9P2F6</accession>
<dbReference type="AlphaFoldDB" id="A0A9N9P2F6"/>
<evidence type="ECO:0000313" key="2">
    <source>
        <dbReference type="EMBL" id="CAG8796434.1"/>
    </source>
</evidence>
<dbReference type="EMBL" id="CAJVQA010029237">
    <property type="protein sequence ID" value="CAG8796434.1"/>
    <property type="molecule type" value="Genomic_DNA"/>
</dbReference>
<dbReference type="Proteomes" id="UP000789759">
    <property type="component" value="Unassembled WGS sequence"/>
</dbReference>
<evidence type="ECO:0000256" key="1">
    <source>
        <dbReference type="SAM" id="Coils"/>
    </source>
</evidence>
<feature type="coiled-coil region" evidence="1">
    <location>
        <begin position="70"/>
        <end position="112"/>
    </location>
</feature>
<proteinExistence type="predicted"/>
<sequence length="127" mass="15369">NENNESNENENNIEILDYNDNEFNLLKELHKNNKFKIEEIINLNIINNKITRNIQKNKVKIIENNNYNLLNLINRFIKNYKEEIEAIEGEIEEETKEKIEIIEEEIEKETEKEIMKIIKLKKEIKLL</sequence>
<keyword evidence="1" id="KW-0175">Coiled coil</keyword>
<protein>
    <submittedName>
        <fullName evidence="2">14142_t:CDS:1</fullName>
    </submittedName>
</protein>
<evidence type="ECO:0000313" key="3">
    <source>
        <dbReference type="Proteomes" id="UP000789759"/>
    </source>
</evidence>
<name>A0A9N9P2F6_9GLOM</name>
<feature type="non-terminal residue" evidence="2">
    <location>
        <position position="1"/>
    </location>
</feature>
<organism evidence="2 3">
    <name type="scientific">Cetraspora pellucida</name>
    <dbReference type="NCBI Taxonomy" id="1433469"/>
    <lineage>
        <taxon>Eukaryota</taxon>
        <taxon>Fungi</taxon>
        <taxon>Fungi incertae sedis</taxon>
        <taxon>Mucoromycota</taxon>
        <taxon>Glomeromycotina</taxon>
        <taxon>Glomeromycetes</taxon>
        <taxon>Diversisporales</taxon>
        <taxon>Gigasporaceae</taxon>
        <taxon>Cetraspora</taxon>
    </lineage>
</organism>
<reference evidence="2" key="1">
    <citation type="submission" date="2021-06" db="EMBL/GenBank/DDBJ databases">
        <authorList>
            <person name="Kallberg Y."/>
            <person name="Tangrot J."/>
            <person name="Rosling A."/>
        </authorList>
    </citation>
    <scope>NUCLEOTIDE SEQUENCE</scope>
    <source>
        <strain evidence="2">FL966</strain>
    </source>
</reference>